<dbReference type="Proteomes" id="UP001549104">
    <property type="component" value="Unassembled WGS sequence"/>
</dbReference>
<keyword evidence="9" id="KW-1185">Reference proteome</keyword>
<evidence type="ECO:0000256" key="2">
    <source>
        <dbReference type="ARBA" id="ARBA00022448"/>
    </source>
</evidence>
<keyword evidence="3 6" id="KW-0812">Transmembrane</keyword>
<evidence type="ECO:0000313" key="9">
    <source>
        <dbReference type="Proteomes" id="UP001549104"/>
    </source>
</evidence>
<feature type="transmembrane region" description="Helical" evidence="6">
    <location>
        <begin position="320"/>
        <end position="343"/>
    </location>
</feature>
<keyword evidence="4 6" id="KW-1133">Transmembrane helix</keyword>
<dbReference type="PROSITE" id="PS50850">
    <property type="entry name" value="MFS"/>
    <property type="match status" value="1"/>
</dbReference>
<feature type="transmembrane region" description="Helical" evidence="6">
    <location>
        <begin position="386"/>
        <end position="406"/>
    </location>
</feature>
<evidence type="ECO:0000259" key="7">
    <source>
        <dbReference type="PROSITE" id="PS50850"/>
    </source>
</evidence>
<feature type="transmembrane region" description="Helical" evidence="6">
    <location>
        <begin position="139"/>
        <end position="162"/>
    </location>
</feature>
<dbReference type="Pfam" id="PF07690">
    <property type="entry name" value="MFS_1"/>
    <property type="match status" value="1"/>
</dbReference>
<protein>
    <submittedName>
        <fullName evidence="8">MFS family permease</fullName>
    </submittedName>
</protein>
<reference evidence="8 9" key="1">
    <citation type="submission" date="2024-06" db="EMBL/GenBank/DDBJ databases">
        <title>Sorghum-associated microbial communities from plants grown in Nebraska, USA.</title>
        <authorList>
            <person name="Schachtman D."/>
        </authorList>
    </citation>
    <scope>NUCLEOTIDE SEQUENCE [LARGE SCALE GENOMIC DNA]</scope>
    <source>
        <strain evidence="8 9">1288</strain>
    </source>
</reference>
<feature type="transmembrane region" description="Helical" evidence="6">
    <location>
        <begin position="232"/>
        <end position="253"/>
    </location>
</feature>
<feature type="transmembrane region" description="Helical" evidence="6">
    <location>
        <begin position="79"/>
        <end position="98"/>
    </location>
</feature>
<keyword evidence="5 6" id="KW-0472">Membrane</keyword>
<organism evidence="8 9">
    <name type="scientific">Sporosarcina psychrophila</name>
    <name type="common">Bacillus psychrophilus</name>
    <dbReference type="NCBI Taxonomy" id="1476"/>
    <lineage>
        <taxon>Bacteria</taxon>
        <taxon>Bacillati</taxon>
        <taxon>Bacillota</taxon>
        <taxon>Bacilli</taxon>
        <taxon>Bacillales</taxon>
        <taxon>Caryophanaceae</taxon>
        <taxon>Sporosarcina</taxon>
    </lineage>
</organism>
<dbReference type="Gene3D" id="1.20.1250.20">
    <property type="entry name" value="MFS general substrate transporter like domains"/>
    <property type="match status" value="2"/>
</dbReference>
<gene>
    <name evidence="8" type="ORF">ABIC55_001729</name>
</gene>
<dbReference type="PANTHER" id="PTHR11360:SF284">
    <property type="entry name" value="EG:103B4.3 PROTEIN-RELATED"/>
    <property type="match status" value="1"/>
</dbReference>
<evidence type="ECO:0000256" key="6">
    <source>
        <dbReference type="SAM" id="Phobius"/>
    </source>
</evidence>
<feature type="transmembrane region" description="Helical" evidence="6">
    <location>
        <begin position="265"/>
        <end position="287"/>
    </location>
</feature>
<evidence type="ECO:0000256" key="3">
    <source>
        <dbReference type="ARBA" id="ARBA00022692"/>
    </source>
</evidence>
<dbReference type="SUPFAM" id="SSF103473">
    <property type="entry name" value="MFS general substrate transporter"/>
    <property type="match status" value="1"/>
</dbReference>
<evidence type="ECO:0000256" key="5">
    <source>
        <dbReference type="ARBA" id="ARBA00023136"/>
    </source>
</evidence>
<proteinExistence type="predicted"/>
<dbReference type="PANTHER" id="PTHR11360">
    <property type="entry name" value="MONOCARBOXYLATE TRANSPORTER"/>
    <property type="match status" value="1"/>
</dbReference>
<comment type="caution">
    <text evidence="8">The sequence shown here is derived from an EMBL/GenBank/DDBJ whole genome shotgun (WGS) entry which is preliminary data.</text>
</comment>
<name>A0ABV2K721_SPOPS</name>
<evidence type="ECO:0000313" key="8">
    <source>
        <dbReference type="EMBL" id="MET3656642.1"/>
    </source>
</evidence>
<dbReference type="InterPro" id="IPR050327">
    <property type="entry name" value="Proton-linked_MCT"/>
</dbReference>
<feature type="transmembrane region" description="Helical" evidence="6">
    <location>
        <begin position="355"/>
        <end position="374"/>
    </location>
</feature>
<sequence>MNNKKKIHFGWWLLIGVSLMAAFTRGGINSSGALFLTPVSQDLGIGMGSLTLYFSVSSIATMLFLPIAGKMMAKYDIRLLLIVGVILQAGSFAMFGLMDSVWGWYLFAIPMAIGSVFVATMAGPVLINNWFKKHNGLAMGAMMAFVGIGGAIISPIVGNLIANNGWRSAYITLGLVVMAIVIPIIILTIRMAPQQKGLLPIGMDEVKKGASETIVEPNKGVIAAVARKSTAFYALVIFFFFITAIASFGQHIPTFTMGLGYSVQFAGNALGIWMIGMLVGSIVFGFLSDKIGARNTAIFSMITGLVSIGMLLTIADNSAIFMIAIGIFGVVSASVGTLGPILTTSLFGNKEFSQIYSTAALGLAVAGIVALPGYGFVFELTGTYTLVLYTIVAMLVFNIVFIILAFRGKKKLEKAGLWN</sequence>
<accession>A0ABV2K721</accession>
<dbReference type="InterPro" id="IPR020846">
    <property type="entry name" value="MFS_dom"/>
</dbReference>
<comment type="subcellular location">
    <subcellularLocation>
        <location evidence="1">Cell membrane</location>
        <topology evidence="1">Multi-pass membrane protein</topology>
    </subcellularLocation>
</comment>
<keyword evidence="2" id="KW-0813">Transport</keyword>
<evidence type="ECO:0000256" key="1">
    <source>
        <dbReference type="ARBA" id="ARBA00004651"/>
    </source>
</evidence>
<feature type="transmembrane region" description="Helical" evidence="6">
    <location>
        <begin position="104"/>
        <end position="127"/>
    </location>
</feature>
<feature type="transmembrane region" description="Helical" evidence="6">
    <location>
        <begin position="50"/>
        <end position="67"/>
    </location>
</feature>
<feature type="domain" description="Major facilitator superfamily (MFS) profile" evidence="7">
    <location>
        <begin position="10"/>
        <end position="410"/>
    </location>
</feature>
<feature type="transmembrane region" description="Helical" evidence="6">
    <location>
        <begin position="168"/>
        <end position="189"/>
    </location>
</feature>
<dbReference type="InterPro" id="IPR036259">
    <property type="entry name" value="MFS_trans_sf"/>
</dbReference>
<dbReference type="RefSeq" id="WP_354312879.1">
    <property type="nucleotide sequence ID" value="NZ_JBEPME010000002.1"/>
</dbReference>
<dbReference type="EMBL" id="JBEPME010000002">
    <property type="protein sequence ID" value="MET3656642.1"/>
    <property type="molecule type" value="Genomic_DNA"/>
</dbReference>
<feature type="transmembrane region" description="Helical" evidence="6">
    <location>
        <begin position="296"/>
        <end position="314"/>
    </location>
</feature>
<dbReference type="InterPro" id="IPR011701">
    <property type="entry name" value="MFS"/>
</dbReference>
<evidence type="ECO:0000256" key="4">
    <source>
        <dbReference type="ARBA" id="ARBA00022989"/>
    </source>
</evidence>